<evidence type="ECO:0000256" key="1">
    <source>
        <dbReference type="SAM" id="MobiDB-lite"/>
    </source>
</evidence>
<dbReference type="AlphaFoldDB" id="A0A2P6TZB0"/>
<dbReference type="Pfam" id="PF24681">
    <property type="entry name" value="Kelch_KLHDC2_KLHL20_DRC7"/>
    <property type="match status" value="1"/>
</dbReference>
<feature type="region of interest" description="Disordered" evidence="1">
    <location>
        <begin position="1"/>
        <end position="88"/>
    </location>
</feature>
<dbReference type="InterPro" id="IPR015915">
    <property type="entry name" value="Kelch-typ_b-propeller"/>
</dbReference>
<dbReference type="InterPro" id="IPR044832">
    <property type="entry name" value="NRP-like"/>
</dbReference>
<reference evidence="2 3" key="1">
    <citation type="journal article" date="2018" name="Plant J.">
        <title>Genome sequences of Chlorella sorokiniana UTEX 1602 and Micractinium conductrix SAG 241.80: implications to maltose excretion by a green alga.</title>
        <authorList>
            <person name="Arriola M.B."/>
            <person name="Velmurugan N."/>
            <person name="Zhang Y."/>
            <person name="Plunkett M.H."/>
            <person name="Hondzo H."/>
            <person name="Barney B.M."/>
        </authorList>
    </citation>
    <scope>NUCLEOTIDE SEQUENCE [LARGE SCALE GENOMIC DNA]</scope>
    <source>
        <strain evidence="3">UTEX 1602</strain>
    </source>
</reference>
<organism evidence="2 3">
    <name type="scientific">Chlorella sorokiniana</name>
    <name type="common">Freshwater green alga</name>
    <dbReference type="NCBI Taxonomy" id="3076"/>
    <lineage>
        <taxon>Eukaryota</taxon>
        <taxon>Viridiplantae</taxon>
        <taxon>Chlorophyta</taxon>
        <taxon>core chlorophytes</taxon>
        <taxon>Trebouxiophyceae</taxon>
        <taxon>Chlorellales</taxon>
        <taxon>Chlorellaceae</taxon>
        <taxon>Chlorella clade</taxon>
        <taxon>Chlorella</taxon>
    </lineage>
</organism>
<feature type="compositionally biased region" description="Basic and acidic residues" evidence="1">
    <location>
        <begin position="162"/>
        <end position="175"/>
    </location>
</feature>
<dbReference type="Gene3D" id="2.120.10.80">
    <property type="entry name" value="Kelch-type beta propeller"/>
    <property type="match status" value="2"/>
</dbReference>
<feature type="compositionally biased region" description="Low complexity" evidence="1">
    <location>
        <begin position="176"/>
        <end position="188"/>
    </location>
</feature>
<sequence>MSEAASQPPALAAAGPPPLEQAGPGGPPPLEAAAGGPPPLEEPALPPGLKPPPPLEPPAANGAASAPPPLAPPVARALSLPQGSDAASPEAIRDGIIDYLRKKPGSKDLLNRLGLYLRSRKLAPDVQLKRFIQQHCAGRVVVIDSKTGTDMAQLAEAAERERAAAAAAERERERAAAAATATPAQAGEASKRPMSAASAGGDMSFDPSWLEQRLMQHCVELRRAGTQPSLPLLGNFCINQLGLQLRGKLKPFLDRRPQLCSVSDDGRQHVLLTPAGAILGGGTTADAAPAATAGAPAAPPAAPAAAPLARLAEGGLPGGSASGAATTEQVAAAVMPGVAAAASAAKDYKKWDPLTKEIFQFVRSKGVATFSQIDAHIKATAAKHIAVTGIPLSQWRSQFFLHKRRNIFRLQGPVVSLSSYIPDAEDSPSESSSTAAPPAAEEFPPLPGTTAAPPPPAAAPAAVGASSSSAQAGAAPAAAAAAGENPLLAAFAAERQLMEQLRDDVQAKLASFKALSELQKENSGLRAACVTLGRELLSLKSEFTTFQQQTLAALAAVNPNAAAMLLNPSPAASPMEVPMVAAPAAAAGEAAAGAAAAGAAAEQLHGYQAVAAEVQHQQQFAATALSAGGTPTAAEVEAAAAAAAAVAPPLPAHMPAAAAPAAAAAAPQRELPRGDIVLVGGHDSGSWLDSVDYFSPHDCVWASLPLLGKPRSFSAAVGTANEVFIAGGGDGLEWYDSVVRYDRKAGLMGGWQELAPLQVARGSLAAAVAGGYLFVYGGGKPNEQYNVVEWYDPTSNRWLPGPPLQRKRFALGGAAMDGAIYAVGGYDGSTYLDCAERLDPRTDRWEMLPGSMASKRGGHAVAAAGGQLYALGGFNSVQAIPHCEAYEPRMNAWRQIADMSDARAYGSSASLGSTVFAVGGLQSDMQTHAILIECYNPVVDVWEHVELPPNANPRRSFLAACGIE</sequence>
<dbReference type="InterPro" id="IPR006652">
    <property type="entry name" value="Kelch_1"/>
</dbReference>
<comment type="caution">
    <text evidence="2">The sequence shown here is derived from an EMBL/GenBank/DDBJ whole genome shotgun (WGS) entry which is preliminary data.</text>
</comment>
<accession>A0A2P6TZB0</accession>
<evidence type="ECO:0000313" key="3">
    <source>
        <dbReference type="Proteomes" id="UP000239899"/>
    </source>
</evidence>
<protein>
    <submittedName>
        <fullName evidence="2">Kelch 1</fullName>
    </submittedName>
</protein>
<dbReference type="OrthoDB" id="523959at2759"/>
<proteinExistence type="predicted"/>
<dbReference type="PANTHER" id="PTHR46034:SF7">
    <property type="entry name" value="INFLUENZA VIRUS NS1A-BINDING PROTEIN"/>
    <property type="match status" value="1"/>
</dbReference>
<dbReference type="EMBL" id="LHPG02000004">
    <property type="protein sequence ID" value="PRW59406.1"/>
    <property type="molecule type" value="Genomic_DNA"/>
</dbReference>
<feature type="region of interest" description="Disordered" evidence="1">
    <location>
        <begin position="421"/>
        <end position="464"/>
    </location>
</feature>
<feature type="region of interest" description="Disordered" evidence="1">
    <location>
        <begin position="162"/>
        <end position="200"/>
    </location>
</feature>
<dbReference type="GO" id="GO:0034976">
    <property type="term" value="P:response to endoplasmic reticulum stress"/>
    <property type="evidence" value="ECO:0007669"/>
    <property type="project" value="InterPro"/>
</dbReference>
<feature type="compositionally biased region" description="Pro residues" evidence="1">
    <location>
        <begin position="444"/>
        <end position="458"/>
    </location>
</feature>
<gene>
    <name evidence="2" type="ORF">C2E21_2511</name>
</gene>
<dbReference type="SUPFAM" id="SSF117281">
    <property type="entry name" value="Kelch motif"/>
    <property type="match status" value="2"/>
</dbReference>
<dbReference type="STRING" id="3076.A0A2P6TZB0"/>
<dbReference type="SMART" id="SM00612">
    <property type="entry name" value="Kelch"/>
    <property type="match status" value="5"/>
</dbReference>
<name>A0A2P6TZB0_CHLSO</name>
<dbReference type="PANTHER" id="PTHR46034">
    <property type="match status" value="1"/>
</dbReference>
<feature type="compositionally biased region" description="Low complexity" evidence="1">
    <location>
        <begin position="429"/>
        <end position="443"/>
    </location>
</feature>
<feature type="compositionally biased region" description="Pro residues" evidence="1">
    <location>
        <begin position="15"/>
        <end position="57"/>
    </location>
</feature>
<keyword evidence="3" id="KW-1185">Reference proteome</keyword>
<dbReference type="Proteomes" id="UP000239899">
    <property type="component" value="Unassembled WGS sequence"/>
</dbReference>
<evidence type="ECO:0000313" key="2">
    <source>
        <dbReference type="EMBL" id="PRW59406.1"/>
    </source>
</evidence>